<protein>
    <submittedName>
        <fullName evidence="3">SDR family oxidoreductase</fullName>
    </submittedName>
</protein>
<dbReference type="GO" id="GO:0016491">
    <property type="term" value="F:oxidoreductase activity"/>
    <property type="evidence" value="ECO:0007669"/>
    <property type="project" value="UniProtKB-KW"/>
</dbReference>
<name>A0A842I481_9SPHN</name>
<dbReference type="InterPro" id="IPR036291">
    <property type="entry name" value="NAD(P)-bd_dom_sf"/>
</dbReference>
<dbReference type="Pfam" id="PF00106">
    <property type="entry name" value="adh_short"/>
    <property type="match status" value="1"/>
</dbReference>
<keyword evidence="2" id="KW-0560">Oxidoreductase</keyword>
<comment type="similarity">
    <text evidence="1">Belongs to the short-chain dehydrogenases/reductases (SDR) family.</text>
</comment>
<keyword evidence="4" id="KW-1185">Reference proteome</keyword>
<evidence type="ECO:0000256" key="2">
    <source>
        <dbReference type="ARBA" id="ARBA00023002"/>
    </source>
</evidence>
<reference evidence="3 4" key="1">
    <citation type="submission" date="2020-08" db="EMBL/GenBank/DDBJ databases">
        <title>Draft genome sequence of Parasphingopyxis sp. GrpM-11.</title>
        <authorList>
            <person name="Oh J."/>
            <person name="Roh D.-H."/>
        </authorList>
    </citation>
    <scope>NUCLEOTIDE SEQUENCE [LARGE SCALE GENOMIC DNA]</scope>
    <source>
        <strain evidence="3 4">GrpM-11</strain>
    </source>
</reference>
<dbReference type="PANTHER" id="PTHR43639:SF1">
    <property type="entry name" value="SHORT-CHAIN DEHYDROGENASE_REDUCTASE FAMILY PROTEIN"/>
    <property type="match status" value="1"/>
</dbReference>
<evidence type="ECO:0000313" key="3">
    <source>
        <dbReference type="EMBL" id="MBC2778974.1"/>
    </source>
</evidence>
<dbReference type="SUPFAM" id="SSF51735">
    <property type="entry name" value="NAD(P)-binding Rossmann-fold domains"/>
    <property type="match status" value="1"/>
</dbReference>
<organism evidence="3 4">
    <name type="scientific">Parasphingopyxis marina</name>
    <dbReference type="NCBI Taxonomy" id="2761622"/>
    <lineage>
        <taxon>Bacteria</taxon>
        <taxon>Pseudomonadati</taxon>
        <taxon>Pseudomonadota</taxon>
        <taxon>Alphaproteobacteria</taxon>
        <taxon>Sphingomonadales</taxon>
        <taxon>Sphingomonadaceae</taxon>
        <taxon>Parasphingopyxis</taxon>
    </lineage>
</organism>
<proteinExistence type="inferred from homology"/>
<dbReference type="Gene3D" id="3.40.50.720">
    <property type="entry name" value="NAD(P)-binding Rossmann-like Domain"/>
    <property type="match status" value="1"/>
</dbReference>
<comment type="caution">
    <text evidence="3">The sequence shown here is derived from an EMBL/GenBank/DDBJ whole genome shotgun (WGS) entry which is preliminary data.</text>
</comment>
<dbReference type="AlphaFoldDB" id="A0A842I481"/>
<evidence type="ECO:0000256" key="1">
    <source>
        <dbReference type="ARBA" id="ARBA00006484"/>
    </source>
</evidence>
<accession>A0A842I481</accession>
<gene>
    <name evidence="3" type="ORF">H6P80_15220</name>
</gene>
<dbReference type="CDD" id="cd05233">
    <property type="entry name" value="SDR_c"/>
    <property type="match status" value="1"/>
</dbReference>
<dbReference type="PANTHER" id="PTHR43639">
    <property type="entry name" value="OXIDOREDUCTASE, SHORT-CHAIN DEHYDROGENASE/REDUCTASE FAMILY (AFU_ORTHOLOGUE AFUA_5G02870)"/>
    <property type="match status" value="1"/>
</dbReference>
<dbReference type="Proteomes" id="UP000564378">
    <property type="component" value="Unassembled WGS sequence"/>
</dbReference>
<sequence length="236" mass="24859">MVMDTSRKVLVVTGGSRGIGLATAERFAVDGYDIVNISRTPTPMEGATQIEADLIDPNWADAARDVIAKALAGADSICLVHNSALQVPGEVSQVDIEGFRNSCEINVVAPAILNLMVLPAMGRGSSIIYIGSTMSKRATRGLTSYIATKHAVVGLMKATAQDLGGTGIHTACVCPGFTNTEMLQKYGGEAMAHLASKVHENRLIEPAEIAETIFFAANNPVLNGSVVEAENCFIEP</sequence>
<dbReference type="PRINTS" id="PR00081">
    <property type="entry name" value="GDHRDH"/>
</dbReference>
<dbReference type="InterPro" id="IPR002347">
    <property type="entry name" value="SDR_fam"/>
</dbReference>
<dbReference type="EMBL" id="JACJVJ010000003">
    <property type="protein sequence ID" value="MBC2778974.1"/>
    <property type="molecule type" value="Genomic_DNA"/>
</dbReference>
<evidence type="ECO:0000313" key="4">
    <source>
        <dbReference type="Proteomes" id="UP000564378"/>
    </source>
</evidence>